<evidence type="ECO:0000313" key="2">
    <source>
        <dbReference type="EMBL" id="GMI02644.1"/>
    </source>
</evidence>
<keyword evidence="3" id="KW-1185">Reference proteome</keyword>
<protein>
    <submittedName>
        <fullName evidence="2">Uncharacterized protein</fullName>
    </submittedName>
</protein>
<gene>
    <name evidence="2" type="ORF">TrLO_g11484</name>
</gene>
<accession>A0A9W7F6I9</accession>
<name>A0A9W7F6I9_9STRA</name>
<dbReference type="Proteomes" id="UP001165122">
    <property type="component" value="Unassembled WGS sequence"/>
</dbReference>
<sequence>MIGSSPLSKKSPAALHPNCEAAHEHDGHGEPGGGAGQPGQAEPGDQFCIVVVNSGGDVANDVATRYDTSVPTPGMITVEKENQKKFLIEIAKKHRTLAKMSRIGVAVKILLTLSLGYLDVITDFLVVKSYYDLNKLNQAYATAGLGFLVEGATVWMGKEDTELMLSGLIMYATLKAIEIALESIPESIL</sequence>
<organism evidence="2 3">
    <name type="scientific">Triparma laevis f. longispina</name>
    <dbReference type="NCBI Taxonomy" id="1714387"/>
    <lineage>
        <taxon>Eukaryota</taxon>
        <taxon>Sar</taxon>
        <taxon>Stramenopiles</taxon>
        <taxon>Ochrophyta</taxon>
        <taxon>Bolidophyceae</taxon>
        <taxon>Parmales</taxon>
        <taxon>Triparmaceae</taxon>
        <taxon>Triparma</taxon>
    </lineage>
</organism>
<reference evidence="3" key="1">
    <citation type="journal article" date="2023" name="Commun. Biol.">
        <title>Genome analysis of Parmales, the sister group of diatoms, reveals the evolutionary specialization of diatoms from phago-mixotrophs to photoautotrophs.</title>
        <authorList>
            <person name="Ban H."/>
            <person name="Sato S."/>
            <person name="Yoshikawa S."/>
            <person name="Yamada K."/>
            <person name="Nakamura Y."/>
            <person name="Ichinomiya M."/>
            <person name="Sato N."/>
            <person name="Blanc-Mathieu R."/>
            <person name="Endo H."/>
            <person name="Kuwata A."/>
            <person name="Ogata H."/>
        </authorList>
    </citation>
    <scope>NUCLEOTIDE SEQUENCE [LARGE SCALE GENOMIC DNA]</scope>
    <source>
        <strain evidence="3">NIES 3700</strain>
    </source>
</reference>
<comment type="caution">
    <text evidence="2">The sequence shown here is derived from an EMBL/GenBank/DDBJ whole genome shotgun (WGS) entry which is preliminary data.</text>
</comment>
<dbReference type="AlphaFoldDB" id="A0A9W7F6I9"/>
<feature type="region of interest" description="Disordered" evidence="1">
    <location>
        <begin position="20"/>
        <end position="40"/>
    </location>
</feature>
<evidence type="ECO:0000313" key="3">
    <source>
        <dbReference type="Proteomes" id="UP001165122"/>
    </source>
</evidence>
<evidence type="ECO:0000256" key="1">
    <source>
        <dbReference type="SAM" id="MobiDB-lite"/>
    </source>
</evidence>
<dbReference type="EMBL" id="BRXW01000046">
    <property type="protein sequence ID" value="GMI02644.1"/>
    <property type="molecule type" value="Genomic_DNA"/>
</dbReference>
<proteinExistence type="predicted"/>